<dbReference type="Proteomes" id="UP000007797">
    <property type="component" value="Unassembled WGS sequence"/>
</dbReference>
<proteinExistence type="predicted"/>
<dbReference type="GeneID" id="14874340"/>
<organism evidence="1 2">
    <name type="scientific">Cavenderia fasciculata</name>
    <name type="common">Slime mold</name>
    <name type="synonym">Dictyostelium fasciculatum</name>
    <dbReference type="NCBI Taxonomy" id="261658"/>
    <lineage>
        <taxon>Eukaryota</taxon>
        <taxon>Amoebozoa</taxon>
        <taxon>Evosea</taxon>
        <taxon>Eumycetozoa</taxon>
        <taxon>Dictyostelia</taxon>
        <taxon>Acytosteliales</taxon>
        <taxon>Cavenderiaceae</taxon>
        <taxon>Cavenderia</taxon>
    </lineage>
</organism>
<evidence type="ECO:0000313" key="2">
    <source>
        <dbReference type="Proteomes" id="UP000007797"/>
    </source>
</evidence>
<dbReference type="RefSeq" id="XP_004360183.1">
    <property type="nucleotide sequence ID" value="XM_004360126.1"/>
</dbReference>
<reference evidence="2" key="1">
    <citation type="journal article" date="2011" name="Genome Res.">
        <title>Phylogeny-wide analysis of social amoeba genomes highlights ancient origins for complex intercellular communication.</title>
        <authorList>
            <person name="Heidel A.J."/>
            <person name="Lawal H.M."/>
            <person name="Felder M."/>
            <person name="Schilde C."/>
            <person name="Helps N.R."/>
            <person name="Tunggal B."/>
            <person name="Rivero F."/>
            <person name="John U."/>
            <person name="Schleicher M."/>
            <person name="Eichinger L."/>
            <person name="Platzer M."/>
            <person name="Noegel A.A."/>
            <person name="Schaap P."/>
            <person name="Gloeckner G."/>
        </authorList>
    </citation>
    <scope>NUCLEOTIDE SEQUENCE [LARGE SCALE GENOMIC DNA]</scope>
    <source>
        <strain evidence="2">SH3</strain>
    </source>
</reference>
<protein>
    <submittedName>
        <fullName evidence="1">Uncharacterized protein</fullName>
    </submittedName>
</protein>
<keyword evidence="2" id="KW-1185">Reference proteome</keyword>
<dbReference type="AlphaFoldDB" id="F4PPL9"/>
<evidence type="ECO:0000313" key="1">
    <source>
        <dbReference type="EMBL" id="EGG22332.1"/>
    </source>
</evidence>
<dbReference type="KEGG" id="dfa:DFA_04450"/>
<gene>
    <name evidence="1" type="ORF">DFA_04450</name>
</gene>
<dbReference type="EMBL" id="GL883009">
    <property type="protein sequence ID" value="EGG22332.1"/>
    <property type="molecule type" value="Genomic_DNA"/>
</dbReference>
<sequence>MQEIKDYLISSLFSVFSISESCYHDGEKGSIIQFKSKLRLNLVSKQWFEWVSEWVSSKCTMSSSVYRPTTWLPPLLECLLHTGQGKRYMDGLKVAPPITVWKTIKHMILDETSDLVETMNRYRSYSQLFRATQSFIKSVDILEVYDLSSTEKLMTNYDMIKLLRERAETGKQPIRLLNITKIERMATLLSHPEISPLFQPHSIVFPSENDKWEDLLFIMSGSTVSKITFDAYFRFSESLIQNVISLSTLKHSPFASVTRLEFVDLCFMTREIISWLTPSIFPSLQSLFIINYTSKRINPIVGQINQFPNPLVSFEIENLPFGCDDLQDIRVKKLILGSYHHLDFSNNSIIDTLVLHYNPSKQSYEWHFIFPRNLKWLDMIDSRDYCNCVELNRLMTINHDGDQDLTIQINKSAKTSQRLKHEDFDWIQHRQGIRELSFLDDGLDEKATIIILNQLYLRHLNNIKPIELISGINIVDSQITPILSTIYHASRHTLQEIESTCTVTGFFS</sequence>
<accession>F4PPL9</accession>
<name>F4PPL9_CACFS</name>